<dbReference type="InterPro" id="IPR005158">
    <property type="entry name" value="BTAD"/>
</dbReference>
<protein>
    <submittedName>
        <fullName evidence="7">DNA-binding transcriptional activator of the SARP family</fullName>
    </submittedName>
</protein>
<dbReference type="InterPro" id="IPR011990">
    <property type="entry name" value="TPR-like_helical_dom_sf"/>
</dbReference>
<evidence type="ECO:0000256" key="2">
    <source>
        <dbReference type="ARBA" id="ARBA00023015"/>
    </source>
</evidence>
<accession>A0ABT1I496</accession>
<feature type="DNA-binding region" description="OmpR/PhoB-type" evidence="5">
    <location>
        <begin position="1"/>
        <end position="100"/>
    </location>
</feature>
<keyword evidence="2" id="KW-0805">Transcription regulation</keyword>
<dbReference type="SUPFAM" id="SSF48452">
    <property type="entry name" value="TPR-like"/>
    <property type="match status" value="1"/>
</dbReference>
<dbReference type="SMART" id="SM00862">
    <property type="entry name" value="Trans_reg_C"/>
    <property type="match status" value="1"/>
</dbReference>
<dbReference type="InterPro" id="IPR001867">
    <property type="entry name" value="OmpR/PhoB-type_DNA-bd"/>
</dbReference>
<dbReference type="SMART" id="SM01043">
    <property type="entry name" value="BTAD"/>
    <property type="match status" value="1"/>
</dbReference>
<dbReference type="Gene3D" id="1.10.10.10">
    <property type="entry name" value="Winged helix-like DNA-binding domain superfamily/Winged helix DNA-binding domain"/>
    <property type="match status" value="1"/>
</dbReference>
<evidence type="ECO:0000256" key="1">
    <source>
        <dbReference type="ARBA" id="ARBA00005820"/>
    </source>
</evidence>
<evidence type="ECO:0000256" key="5">
    <source>
        <dbReference type="PROSITE-ProRule" id="PRU01091"/>
    </source>
</evidence>
<evidence type="ECO:0000256" key="3">
    <source>
        <dbReference type="ARBA" id="ARBA00023125"/>
    </source>
</evidence>
<dbReference type="Pfam" id="PF00486">
    <property type="entry name" value="Trans_reg_C"/>
    <property type="match status" value="1"/>
</dbReference>
<dbReference type="SUPFAM" id="SSF46894">
    <property type="entry name" value="C-terminal effector domain of the bipartite response regulators"/>
    <property type="match status" value="1"/>
</dbReference>
<keyword evidence="4" id="KW-0804">Transcription</keyword>
<dbReference type="Proteomes" id="UP001205311">
    <property type="component" value="Unassembled WGS sequence"/>
</dbReference>
<evidence type="ECO:0000256" key="4">
    <source>
        <dbReference type="ARBA" id="ARBA00023163"/>
    </source>
</evidence>
<dbReference type="PROSITE" id="PS51755">
    <property type="entry name" value="OMPR_PHOB"/>
    <property type="match status" value="1"/>
</dbReference>
<reference evidence="7 8" key="1">
    <citation type="submission" date="2022-06" db="EMBL/GenBank/DDBJ databases">
        <title>Genomic Encyclopedia of Archaeal and Bacterial Type Strains, Phase II (KMG-II): from individual species to whole genera.</title>
        <authorList>
            <person name="Goeker M."/>
        </authorList>
    </citation>
    <scope>NUCLEOTIDE SEQUENCE [LARGE SCALE GENOMIC DNA]</scope>
    <source>
        <strain evidence="7 8">DSM 40477</strain>
    </source>
</reference>
<proteinExistence type="inferred from homology"/>
<dbReference type="InterPro" id="IPR016032">
    <property type="entry name" value="Sig_transdc_resp-reg_C-effctor"/>
</dbReference>
<evidence type="ECO:0000313" key="8">
    <source>
        <dbReference type="Proteomes" id="UP001205311"/>
    </source>
</evidence>
<dbReference type="RefSeq" id="WP_253674826.1">
    <property type="nucleotide sequence ID" value="NZ_JAMTCP010000080.1"/>
</dbReference>
<dbReference type="InterPro" id="IPR036388">
    <property type="entry name" value="WH-like_DNA-bd_sf"/>
</dbReference>
<gene>
    <name evidence="7" type="ORF">LX15_006332</name>
</gene>
<name>A0ABT1I496_STRSD</name>
<evidence type="ECO:0000313" key="7">
    <source>
        <dbReference type="EMBL" id="MCP2262592.1"/>
    </source>
</evidence>
<dbReference type="CDD" id="cd15831">
    <property type="entry name" value="BTAD"/>
    <property type="match status" value="1"/>
</dbReference>
<organism evidence="7 8">
    <name type="scientific">Streptoalloteichus tenebrarius (strain ATCC 17920 / DSM 40477 / JCM 4838 / CBS 697.72 / NBRC 16177 / NCIMB 11028 / NRRL B-12390 / A12253. 1 / ISP 5477)</name>
    <name type="common">Streptomyces tenebrarius</name>
    <dbReference type="NCBI Taxonomy" id="1933"/>
    <lineage>
        <taxon>Bacteria</taxon>
        <taxon>Bacillati</taxon>
        <taxon>Actinomycetota</taxon>
        <taxon>Actinomycetes</taxon>
        <taxon>Pseudonocardiales</taxon>
        <taxon>Pseudonocardiaceae</taxon>
        <taxon>Streptoalloteichus</taxon>
    </lineage>
</organism>
<keyword evidence="8" id="KW-1185">Reference proteome</keyword>
<dbReference type="Gene3D" id="1.25.40.10">
    <property type="entry name" value="Tetratricopeptide repeat domain"/>
    <property type="match status" value="1"/>
</dbReference>
<dbReference type="EMBL" id="JAMTCP010000080">
    <property type="protein sequence ID" value="MCP2262592.1"/>
    <property type="molecule type" value="Genomic_DNA"/>
</dbReference>
<sequence>MEFGVLGPLLMRENGVSYLPTAPKQRQLVALLLLNANRLVATDACMEELWGTHPPRSSVQTLQTYILQIRRALAASPTVGSLDAARRILVTGSRGYVLVVDPHSFDLFHFERWVAQGRSAQRDGDDRRVSHLFREALAVWRGPALMDVHIGQRLHTHLVGLEESRLCTLEQCFEAELRLGRHHELLSELSALASQHPVHENLQAQYMLALYRSGRQAQALAVFRQLRRTLAEELGLEPSQRIRRLHEAMLAVDPVLDVDAPSAPRLSLDLASIG</sequence>
<feature type="domain" description="OmpR/PhoB-type" evidence="6">
    <location>
        <begin position="1"/>
        <end position="100"/>
    </location>
</feature>
<dbReference type="PANTHER" id="PTHR35807">
    <property type="entry name" value="TRANSCRIPTIONAL REGULATOR REDD-RELATED"/>
    <property type="match status" value="1"/>
</dbReference>
<evidence type="ECO:0000259" key="6">
    <source>
        <dbReference type="PROSITE" id="PS51755"/>
    </source>
</evidence>
<keyword evidence="3 5" id="KW-0238">DNA-binding</keyword>
<comment type="caution">
    <text evidence="7">The sequence shown here is derived from an EMBL/GenBank/DDBJ whole genome shotgun (WGS) entry which is preliminary data.</text>
</comment>
<dbReference type="InterPro" id="IPR051677">
    <property type="entry name" value="AfsR-DnrI-RedD_regulator"/>
</dbReference>
<comment type="similarity">
    <text evidence="1">Belongs to the AfsR/DnrI/RedD regulatory family.</text>
</comment>
<dbReference type="PANTHER" id="PTHR35807:SF1">
    <property type="entry name" value="TRANSCRIPTIONAL REGULATOR REDD"/>
    <property type="match status" value="1"/>
</dbReference>
<dbReference type="Pfam" id="PF03704">
    <property type="entry name" value="BTAD"/>
    <property type="match status" value="1"/>
</dbReference>
<dbReference type="GO" id="GO:0003677">
    <property type="term" value="F:DNA binding"/>
    <property type="evidence" value="ECO:0007669"/>
    <property type="project" value="UniProtKB-KW"/>
</dbReference>